<dbReference type="Gene3D" id="3.40.50.12370">
    <property type="match status" value="1"/>
</dbReference>
<evidence type="ECO:0000256" key="1">
    <source>
        <dbReference type="SAM" id="Phobius"/>
    </source>
</evidence>
<dbReference type="NCBIfam" id="NF009314">
    <property type="entry name" value="PRK12674.1-2"/>
    <property type="match status" value="1"/>
</dbReference>
<dbReference type="PANTHER" id="PTHR34703:SF1">
    <property type="entry name" value="ANTIPORTER SUBUNIT MNHG2-RELATED"/>
    <property type="match status" value="1"/>
</dbReference>
<dbReference type="NCBIfam" id="TIGR01300">
    <property type="entry name" value="CPA3_mnhG_phaG"/>
    <property type="match status" value="1"/>
</dbReference>
<keyword evidence="1" id="KW-1133">Transmembrane helix</keyword>
<gene>
    <name evidence="2" type="ORF">ABID37_001239</name>
</gene>
<proteinExistence type="predicted"/>
<keyword evidence="1" id="KW-0472">Membrane</keyword>
<dbReference type="Proteomes" id="UP001549076">
    <property type="component" value="Unassembled WGS sequence"/>
</dbReference>
<feature type="transmembrane region" description="Helical" evidence="1">
    <location>
        <begin position="37"/>
        <end position="56"/>
    </location>
</feature>
<name>A0ABV2MW77_9HYPH</name>
<dbReference type="PANTHER" id="PTHR34703">
    <property type="entry name" value="ANTIPORTER SUBUNIT MNHG2-RELATED"/>
    <property type="match status" value="1"/>
</dbReference>
<dbReference type="InterPro" id="IPR005133">
    <property type="entry name" value="PhaG_MnhG_YufB"/>
</dbReference>
<dbReference type="Pfam" id="PF03334">
    <property type="entry name" value="PhaG_MnhG_YufB"/>
    <property type="match status" value="1"/>
</dbReference>
<dbReference type="RefSeq" id="WP_354193297.1">
    <property type="nucleotide sequence ID" value="NZ_JBEPML010000003.1"/>
</dbReference>
<organism evidence="2 3">
    <name type="scientific">Aquamicrobium terrae</name>
    <dbReference type="NCBI Taxonomy" id="1324945"/>
    <lineage>
        <taxon>Bacteria</taxon>
        <taxon>Pseudomonadati</taxon>
        <taxon>Pseudomonadota</taxon>
        <taxon>Alphaproteobacteria</taxon>
        <taxon>Hyphomicrobiales</taxon>
        <taxon>Phyllobacteriaceae</taxon>
        <taxon>Aquamicrobium</taxon>
    </lineage>
</organism>
<evidence type="ECO:0000313" key="2">
    <source>
        <dbReference type="EMBL" id="MET3791036.1"/>
    </source>
</evidence>
<comment type="caution">
    <text evidence="2">The sequence shown here is derived from an EMBL/GenBank/DDBJ whole genome shotgun (WGS) entry which is preliminary data.</text>
</comment>
<dbReference type="SUPFAM" id="SSF52402">
    <property type="entry name" value="Adenine nucleotide alpha hydrolases-like"/>
    <property type="match status" value="1"/>
</dbReference>
<feature type="transmembrane region" description="Helical" evidence="1">
    <location>
        <begin position="6"/>
        <end position="25"/>
    </location>
</feature>
<accession>A0ABV2MW77</accession>
<evidence type="ECO:0000313" key="3">
    <source>
        <dbReference type="Proteomes" id="UP001549076"/>
    </source>
</evidence>
<sequence>MTAFLSAFFLIAGAALCLFAAVGVLRLPDFFMRMHAATNAGVAGCGLLLIGVAFAYPSPGMWIKVAIAIAFLLLTTPIAGHLLARAGYVAGVSLWGGTREDQLAGELRRGDFDSPQTNFPGRKTMNPTIERVVLGLASGPGIEAAVKHAVALAKKHGAELIGLAIIDAKTLRNVGPVPIGGNYYAAQLRDTLVAKARRRMAGTVQLFEDAAREAGIPFSVIVEEAEPTPFLRQRLDKGSVLVLPRGAWFDHGLADRKIDPASRLSRHRIAQVQAGDDDDTPIVVFG</sequence>
<dbReference type="EMBL" id="JBEPML010000003">
    <property type="protein sequence ID" value="MET3791036.1"/>
    <property type="molecule type" value="Genomic_DNA"/>
</dbReference>
<feature type="transmembrane region" description="Helical" evidence="1">
    <location>
        <begin position="62"/>
        <end position="84"/>
    </location>
</feature>
<keyword evidence="3" id="KW-1185">Reference proteome</keyword>
<keyword evidence="1" id="KW-0812">Transmembrane</keyword>
<protein>
    <submittedName>
        <fullName evidence="2">Monovalent cation/proton antiporter MnhG/PhaG subunit</fullName>
    </submittedName>
</protein>
<reference evidence="2 3" key="1">
    <citation type="submission" date="2024-06" db="EMBL/GenBank/DDBJ databases">
        <title>Genomic Encyclopedia of Type Strains, Phase IV (KMG-IV): sequencing the most valuable type-strain genomes for metagenomic binning, comparative biology and taxonomic classification.</title>
        <authorList>
            <person name="Goeker M."/>
        </authorList>
    </citation>
    <scope>NUCLEOTIDE SEQUENCE [LARGE SCALE GENOMIC DNA]</scope>
    <source>
        <strain evidence="2 3">DSM 27865</strain>
    </source>
</reference>